<feature type="signal peptide" evidence="3">
    <location>
        <begin position="1"/>
        <end position="24"/>
    </location>
</feature>
<evidence type="ECO:0000313" key="4">
    <source>
        <dbReference type="EMBL" id="MDX8035525.1"/>
    </source>
</evidence>
<dbReference type="RefSeq" id="WP_319970551.1">
    <property type="nucleotide sequence ID" value="NZ_JAXAVW010000036.1"/>
</dbReference>
<evidence type="ECO:0000256" key="1">
    <source>
        <dbReference type="ARBA" id="ARBA00004613"/>
    </source>
</evidence>
<dbReference type="InterPro" id="IPR018511">
    <property type="entry name" value="Hemolysin-typ_Ca-bd_CS"/>
</dbReference>
<dbReference type="EMBL" id="JAXAVW010000036">
    <property type="protein sequence ID" value="MDX8035525.1"/>
    <property type="molecule type" value="Genomic_DNA"/>
</dbReference>
<dbReference type="Gene3D" id="2.150.10.10">
    <property type="entry name" value="Serralysin-like metalloprotease, C-terminal"/>
    <property type="match status" value="5"/>
</dbReference>
<dbReference type="Proteomes" id="UP001285521">
    <property type="component" value="Unassembled WGS sequence"/>
</dbReference>
<organism evidence="4 5">
    <name type="scientific">Lentzea miocenica</name>
    <dbReference type="NCBI Taxonomy" id="3095431"/>
    <lineage>
        <taxon>Bacteria</taxon>
        <taxon>Bacillati</taxon>
        <taxon>Actinomycetota</taxon>
        <taxon>Actinomycetes</taxon>
        <taxon>Pseudonocardiales</taxon>
        <taxon>Pseudonocardiaceae</taxon>
        <taxon>Lentzea</taxon>
    </lineage>
</organism>
<dbReference type="Pfam" id="PF00353">
    <property type="entry name" value="HemolysinCabind"/>
    <property type="match status" value="8"/>
</dbReference>
<proteinExistence type="predicted"/>
<reference evidence="4 5" key="1">
    <citation type="submission" date="2023-11" db="EMBL/GenBank/DDBJ databases">
        <title>Lentzea sokolovensis, sp. nov., Lentzea kristufkii, sp. nov., and Lentzea miocenensis, sp. nov., rare actinobacteria from Sokolov Coal Basin, Miocene lacustrine sediment, Czech Republic.</title>
        <authorList>
            <person name="Lara A."/>
            <person name="Kotroba L."/>
            <person name="Nouioui I."/>
            <person name="Neumann-Schaal M."/>
            <person name="Mast Y."/>
            <person name="Chronakova A."/>
        </authorList>
    </citation>
    <scope>NUCLEOTIDE SEQUENCE [LARGE SCALE GENOMIC DNA]</scope>
    <source>
        <strain evidence="4 5">BCCO 10_0856</strain>
    </source>
</reference>
<evidence type="ECO:0000256" key="2">
    <source>
        <dbReference type="ARBA" id="ARBA00022525"/>
    </source>
</evidence>
<protein>
    <submittedName>
        <fullName evidence="4">Calcium-binding protein</fullName>
    </submittedName>
</protein>
<dbReference type="PRINTS" id="PR00313">
    <property type="entry name" value="CABNDNGRPT"/>
</dbReference>
<dbReference type="SUPFAM" id="SSF51120">
    <property type="entry name" value="beta-Roll"/>
    <property type="match status" value="3"/>
</dbReference>
<keyword evidence="3" id="KW-0732">Signal</keyword>
<sequence>MRKALLVAAGLAGALLIPVAPAHAALTCNGLTVTRSGDDNNNSIIGTEGNDVIFAGGGNDTVLGLGGNDTVCLGAGNDRFEGGAGNDTMVSDVAADGADTFIGSPNNPFNGVDTALYSGRTTPVTVTLDGNANDGAANERDNIASDVTRVVGGSGNDVIDLSAGLGQTTVDGGPGNDTLAANTNLAGGAGDDTLRLVVGGSGSLFGGDGNDRVFGGPFSDNISGGNGNDRLSGGDGNDALFGGEGDDLITGEAGPDFLFGEAGNDELIGGLGNDGAIGGDGNDSSGALVSLDGADTFDGGAGIDTANYSARQFGAGRTMTVSLDSVANDGEPGEGDNNRTDVENVNGAIGPNVITGNSSANVLRGGQSADVIRAVDGISGNDTVIGGFGGDVCFVDLADIEDCEF</sequence>
<dbReference type="InterPro" id="IPR011049">
    <property type="entry name" value="Serralysin-like_metalloprot_C"/>
</dbReference>
<keyword evidence="5" id="KW-1185">Reference proteome</keyword>
<comment type="subcellular location">
    <subcellularLocation>
        <location evidence="1">Secreted</location>
    </subcellularLocation>
</comment>
<dbReference type="PROSITE" id="PS00330">
    <property type="entry name" value="HEMOLYSIN_CALCIUM"/>
    <property type="match status" value="2"/>
</dbReference>
<dbReference type="PANTHER" id="PTHR38340">
    <property type="entry name" value="S-LAYER PROTEIN"/>
    <property type="match status" value="1"/>
</dbReference>
<comment type="caution">
    <text evidence="4">The sequence shown here is derived from an EMBL/GenBank/DDBJ whole genome shotgun (WGS) entry which is preliminary data.</text>
</comment>
<dbReference type="PANTHER" id="PTHR38340:SF1">
    <property type="entry name" value="S-LAYER PROTEIN"/>
    <property type="match status" value="1"/>
</dbReference>
<name>A0ABU4TBH3_9PSEU</name>
<gene>
    <name evidence="4" type="ORF">SK803_35410</name>
</gene>
<dbReference type="InterPro" id="IPR050557">
    <property type="entry name" value="RTX_toxin/Mannuronan_C5-epim"/>
</dbReference>
<accession>A0ABU4TBH3</accession>
<reference evidence="4 5" key="2">
    <citation type="submission" date="2023-11" db="EMBL/GenBank/DDBJ databases">
        <authorList>
            <person name="Lara A.C."/>
            <person name="Chronakova A."/>
        </authorList>
    </citation>
    <scope>NUCLEOTIDE SEQUENCE [LARGE SCALE GENOMIC DNA]</scope>
    <source>
        <strain evidence="4 5">BCCO 10_0856</strain>
    </source>
</reference>
<keyword evidence="2" id="KW-0964">Secreted</keyword>
<evidence type="ECO:0000256" key="3">
    <source>
        <dbReference type="SAM" id="SignalP"/>
    </source>
</evidence>
<evidence type="ECO:0000313" key="5">
    <source>
        <dbReference type="Proteomes" id="UP001285521"/>
    </source>
</evidence>
<feature type="chain" id="PRO_5046354339" evidence="3">
    <location>
        <begin position="25"/>
        <end position="405"/>
    </location>
</feature>
<dbReference type="InterPro" id="IPR001343">
    <property type="entry name" value="Hemolysn_Ca-bd"/>
</dbReference>